<dbReference type="InterPro" id="IPR023825">
    <property type="entry name" value="CRISPR-assoc_RAMP_BGP1436"/>
</dbReference>
<reference evidence="4" key="1">
    <citation type="submission" date="2019-05" db="EMBL/GenBank/DDBJ databases">
        <title>Whole genome sequencing of Pseudanabaena catenata USMAC16.</title>
        <authorList>
            <person name="Khan Z."/>
            <person name="Omar W.M."/>
            <person name="Convey P."/>
            <person name="Merican F."/>
            <person name="Najimudin N."/>
        </authorList>
    </citation>
    <scope>NUCLEOTIDE SEQUENCE</scope>
    <source>
        <strain evidence="4">USMAC16</strain>
    </source>
</reference>
<evidence type="ECO:0000313" key="4">
    <source>
        <dbReference type="EMBL" id="MDG3496054.1"/>
    </source>
</evidence>
<dbReference type="AlphaFoldDB" id="A0A9X4MAJ5"/>
<evidence type="ECO:0000256" key="1">
    <source>
        <dbReference type="ARBA" id="ARBA00023118"/>
    </source>
</evidence>
<dbReference type="EMBL" id="VBTY01000149">
    <property type="protein sequence ID" value="MDG3496054.1"/>
    <property type="molecule type" value="Genomic_DNA"/>
</dbReference>
<dbReference type="CDD" id="cd09726">
    <property type="entry name" value="RAMP_I_III"/>
    <property type="match status" value="1"/>
</dbReference>
<dbReference type="NCBIfam" id="TIGR03986">
    <property type="entry name" value="TIGR03986 family CRISPR-associated RAMP protein"/>
    <property type="match status" value="1"/>
</dbReference>
<evidence type="ECO:0000256" key="2">
    <source>
        <dbReference type="SAM" id="MobiDB-lite"/>
    </source>
</evidence>
<name>A0A9X4MAJ5_9CYAN</name>
<gene>
    <name evidence="4" type="ORF">FEV09_16015</name>
</gene>
<proteinExistence type="predicted"/>
<dbReference type="InterPro" id="IPR005537">
    <property type="entry name" value="RAMP_III_fam"/>
</dbReference>
<dbReference type="GO" id="GO:0051607">
    <property type="term" value="P:defense response to virus"/>
    <property type="evidence" value="ECO:0007669"/>
    <property type="project" value="UniProtKB-KW"/>
</dbReference>
<feature type="compositionally biased region" description="Low complexity" evidence="2">
    <location>
        <begin position="76"/>
        <end position="86"/>
    </location>
</feature>
<keyword evidence="5" id="KW-1185">Reference proteome</keyword>
<feature type="compositionally biased region" description="Basic and acidic residues" evidence="2">
    <location>
        <begin position="594"/>
        <end position="612"/>
    </location>
</feature>
<dbReference type="Pfam" id="PF03787">
    <property type="entry name" value="RAMPs"/>
    <property type="match status" value="1"/>
</dbReference>
<evidence type="ECO:0000259" key="3">
    <source>
        <dbReference type="Pfam" id="PF03787"/>
    </source>
</evidence>
<organism evidence="4 5">
    <name type="scientific">Pseudanabaena catenata USMAC16</name>
    <dbReference type="NCBI Taxonomy" id="1855837"/>
    <lineage>
        <taxon>Bacteria</taxon>
        <taxon>Bacillati</taxon>
        <taxon>Cyanobacteriota</taxon>
        <taxon>Cyanophyceae</taxon>
        <taxon>Pseudanabaenales</taxon>
        <taxon>Pseudanabaenaceae</taxon>
        <taxon>Pseudanabaena</taxon>
    </lineage>
</organism>
<sequence>MTVGKLVVNKKNVQVEFTNAKGKTVSMNIKESELSDSLTQLRLKAIAQLNGLEVDLEVVGGQPSQVREKDKPFQTPNANANNQNQPVGNRRVIPAPNANQALRESEVKGDFHNPYNFVPFLPREDISGDLGDRNPLKIGMGHGVYQSDRWSGRISVTLTTKTPLLIPDICDSDEKEAHKTFPLRIGADGKPYLPPTSIKGMLRSAYEAVTNSRLGVLEKHSDRLFYRMNATDGLSLVPVRVEGDQIRLMCGTSEEVPNWNDRRQRWQLPDDLMYAAWLPQYRRNHNHNVGYEGMQHGDHVRVWLELWQKTKTDRDGRLQTIFRYWLVKRIVPYEQDLGQKPVRGQSYGNHQPVPNEQMLSTDGYVCITNRNIERKHDERVFFCHQGSLKYAVPKSNHESDWENLIADYQELHAGKSREDNLIWSRHVIGGHTELKLNDGTLCYAYLEKNSNGYKVMQLYPVMISRAMYDEPPIDLLPQTLHLANNLDELSTADRVFGWVNQEKDGKGAYKGNLRIHSVKCESAQDDAIQEFPSGLTLGILGQPKPQQARFYVAKDKQGTPLDKGINKQDGYGNTDLGLRGRKVYPHHQASDWSNPKDPDQEYRQTERSDQNRSIKGWVNPNTNFRFDIDVTNLSSVELGGLLWLLSLPEDHYHRLGGGKPFGFGSVSLSINWQNTDLRTGDHWREFYSNLSLVDAPDNDAAKKTIQVFQDEVGQVYREKFQNVKFIKAFCQAAKGFDDNKPIHYPRLQEAKGESFEWFVANESTQGMKISLPDLTKDRGLPYKPQNPRH</sequence>
<dbReference type="Proteomes" id="UP001152872">
    <property type="component" value="Unassembled WGS sequence"/>
</dbReference>
<dbReference type="RefSeq" id="WP_009628214.1">
    <property type="nucleotide sequence ID" value="NZ_VBTY01000149.1"/>
</dbReference>
<accession>A0A9X4MAJ5</accession>
<keyword evidence="1" id="KW-0051">Antiviral defense</keyword>
<feature type="region of interest" description="Disordered" evidence="2">
    <location>
        <begin position="770"/>
        <end position="789"/>
    </location>
</feature>
<evidence type="ECO:0000313" key="5">
    <source>
        <dbReference type="Proteomes" id="UP001152872"/>
    </source>
</evidence>
<protein>
    <submittedName>
        <fullName evidence="4">TIGR03986 family CRISPR-associated RAMP protein</fullName>
    </submittedName>
</protein>
<feature type="region of interest" description="Disordered" evidence="2">
    <location>
        <begin position="559"/>
        <end position="614"/>
    </location>
</feature>
<comment type="caution">
    <text evidence="4">The sequence shown here is derived from an EMBL/GenBank/DDBJ whole genome shotgun (WGS) entry which is preliminary data.</text>
</comment>
<feature type="domain" description="CRISPR type III-associated protein" evidence="3">
    <location>
        <begin position="157"/>
        <end position="223"/>
    </location>
</feature>
<feature type="region of interest" description="Disordered" evidence="2">
    <location>
        <begin position="61"/>
        <end position="92"/>
    </location>
</feature>